<dbReference type="RefSeq" id="WP_128422724.1">
    <property type="nucleotide sequence ID" value="NZ_CBCSDN010000027.1"/>
</dbReference>
<proteinExistence type="predicted"/>
<feature type="chain" id="PRO_5043702196" evidence="1">
    <location>
        <begin position="23"/>
        <end position="147"/>
    </location>
</feature>
<gene>
    <name evidence="2" type="ORF">PYR84_12400</name>
</gene>
<evidence type="ECO:0000313" key="3">
    <source>
        <dbReference type="Proteomes" id="UP001219066"/>
    </source>
</evidence>
<dbReference type="Proteomes" id="UP001219066">
    <property type="component" value="Chromosome"/>
</dbReference>
<evidence type="ECO:0000313" key="2">
    <source>
        <dbReference type="EMBL" id="WFF83455.1"/>
    </source>
</evidence>
<evidence type="ECO:0000256" key="1">
    <source>
        <dbReference type="SAM" id="SignalP"/>
    </source>
</evidence>
<keyword evidence="1" id="KW-0732">Signal</keyword>
<protein>
    <submittedName>
        <fullName evidence="2">Uncharacterized protein</fullName>
    </submittedName>
</protein>
<feature type="signal peptide" evidence="1">
    <location>
        <begin position="1"/>
        <end position="22"/>
    </location>
</feature>
<organism evidence="2 3">
    <name type="scientific">Delftia tsuruhatensis</name>
    <dbReference type="NCBI Taxonomy" id="180282"/>
    <lineage>
        <taxon>Bacteria</taxon>
        <taxon>Pseudomonadati</taxon>
        <taxon>Pseudomonadota</taxon>
        <taxon>Betaproteobacteria</taxon>
        <taxon>Burkholderiales</taxon>
        <taxon>Comamonadaceae</taxon>
        <taxon>Delftia</taxon>
    </lineage>
</organism>
<name>A0AAX3SU51_9BURK</name>
<reference evidence="2" key="1">
    <citation type="submission" date="2023-03" db="EMBL/GenBank/DDBJ databases">
        <title>Synergistic degradation of erythromycin by symbiotic bacteria Ery-6A and Ery-6B and application in simulated water remediation.</title>
        <authorList>
            <person name="Xu S."/>
        </authorList>
    </citation>
    <scope>NUCLEOTIDE SEQUENCE</scope>
    <source>
        <strain evidence="2">Ery-6A</strain>
    </source>
</reference>
<accession>A0AAX3SU51</accession>
<dbReference type="AlphaFoldDB" id="A0AAX3SU51"/>
<sequence length="147" mass="15787">MKNFRKILSAAALALITSNSHAWTLVYANDASGNVTAGTLQSLRNAVSTGSSVKVIINSPNIQVWSILCNTAAHEADASKGVVCYGPAPLYAGWTIGRDAGQILNPPQAMHIIVNTLGQYSQYGISYSTGQVTHSLKQNYPMQWYVD</sequence>
<dbReference type="EMBL" id="CP120956">
    <property type="protein sequence ID" value="WFF83455.1"/>
    <property type="molecule type" value="Genomic_DNA"/>
</dbReference>